<evidence type="ECO:0000256" key="1">
    <source>
        <dbReference type="SAM" id="MobiDB-lite"/>
    </source>
</evidence>
<gene>
    <name evidence="3" type="ORF">KCU98_g17465</name>
</gene>
<evidence type="ECO:0000313" key="3">
    <source>
        <dbReference type="EMBL" id="KAG9956327.1"/>
    </source>
</evidence>
<dbReference type="InterPro" id="IPR031915">
    <property type="entry name" value="Clr2_N"/>
</dbReference>
<feature type="compositionally biased region" description="Basic and acidic residues" evidence="1">
    <location>
        <begin position="76"/>
        <end position="92"/>
    </location>
</feature>
<dbReference type="PANTHER" id="PTHR38046:SF1">
    <property type="entry name" value="CRYPTIC LOCI REGULATOR 2"/>
    <property type="match status" value="1"/>
</dbReference>
<protein>
    <recommendedName>
        <fullName evidence="2">Cryptic loci regulator 2 N-terminal domain-containing protein</fullName>
    </recommendedName>
</protein>
<feature type="domain" description="Cryptic loci regulator 2 N-terminal" evidence="2">
    <location>
        <begin position="144"/>
        <end position="206"/>
    </location>
</feature>
<name>A0A9P8JKQ7_AURME</name>
<sequence>MASGQQSTAFENQTTFCLWFHYCYVGCTSLWHDQSSPQTTYLLSNFETDLNVNTSTINDKDVKIWRLDLLNNSDGDESKRSPRQEDVAAEEKRMEGYLNSIEEECEKVFGHTTERIFYDPNDDDDNDTSAKASGTHIFNNPTDIMKSLPAGYALMHRFRSNTTNRAGDLHLWGHPSGLDFNSAAKFVKHLKWLIEGRVGDCECPPCNGQR</sequence>
<dbReference type="AlphaFoldDB" id="A0A9P8JKQ7"/>
<comment type="caution">
    <text evidence="3">The sequence shown here is derived from an EMBL/GenBank/DDBJ whole genome shotgun (WGS) entry which is preliminary data.</text>
</comment>
<evidence type="ECO:0000313" key="4">
    <source>
        <dbReference type="Proteomes" id="UP000729357"/>
    </source>
</evidence>
<evidence type="ECO:0000259" key="2">
    <source>
        <dbReference type="Pfam" id="PF16761"/>
    </source>
</evidence>
<feature type="non-terminal residue" evidence="3">
    <location>
        <position position="1"/>
    </location>
</feature>
<keyword evidence="4" id="KW-1185">Reference proteome</keyword>
<dbReference type="Pfam" id="PF16761">
    <property type="entry name" value="Clr2_transil"/>
    <property type="match status" value="1"/>
</dbReference>
<accession>A0A9P8JKQ7</accession>
<dbReference type="EMBL" id="JAHFXS010004314">
    <property type="protein sequence ID" value="KAG9956327.1"/>
    <property type="molecule type" value="Genomic_DNA"/>
</dbReference>
<feature type="region of interest" description="Disordered" evidence="1">
    <location>
        <begin position="73"/>
        <end position="92"/>
    </location>
</feature>
<dbReference type="Proteomes" id="UP000729357">
    <property type="component" value="Unassembled WGS sequence"/>
</dbReference>
<proteinExistence type="predicted"/>
<organism evidence="3 4">
    <name type="scientific">Aureobasidium melanogenum</name>
    <name type="common">Aureobasidium pullulans var. melanogenum</name>
    <dbReference type="NCBI Taxonomy" id="46634"/>
    <lineage>
        <taxon>Eukaryota</taxon>
        <taxon>Fungi</taxon>
        <taxon>Dikarya</taxon>
        <taxon>Ascomycota</taxon>
        <taxon>Pezizomycotina</taxon>
        <taxon>Dothideomycetes</taxon>
        <taxon>Dothideomycetidae</taxon>
        <taxon>Dothideales</taxon>
        <taxon>Saccotheciaceae</taxon>
        <taxon>Aureobasidium</taxon>
    </lineage>
</organism>
<dbReference type="PANTHER" id="PTHR38046">
    <property type="entry name" value="CRYPTIC LOCI REGULATOR 2"/>
    <property type="match status" value="1"/>
</dbReference>
<dbReference type="GO" id="GO:0030466">
    <property type="term" value="P:silent mating-type cassette heterochromatin formation"/>
    <property type="evidence" value="ECO:0007669"/>
    <property type="project" value="TreeGrafter"/>
</dbReference>
<dbReference type="GO" id="GO:0033553">
    <property type="term" value="C:rDNA heterochromatin"/>
    <property type="evidence" value="ECO:0007669"/>
    <property type="project" value="TreeGrafter"/>
</dbReference>
<dbReference type="GO" id="GO:0031934">
    <property type="term" value="C:mating-type region heterochromatin"/>
    <property type="evidence" value="ECO:0007669"/>
    <property type="project" value="TreeGrafter"/>
</dbReference>
<reference evidence="3" key="1">
    <citation type="journal article" date="2021" name="J Fungi (Basel)">
        <title>Virulence traits and population genomics of the black yeast Aureobasidium melanogenum.</title>
        <authorList>
            <person name="Cernosa A."/>
            <person name="Sun X."/>
            <person name="Gostincar C."/>
            <person name="Fang C."/>
            <person name="Gunde-Cimerman N."/>
            <person name="Song Z."/>
        </authorList>
    </citation>
    <scope>NUCLEOTIDE SEQUENCE</scope>
    <source>
        <strain evidence="3">EXF-9298</strain>
    </source>
</reference>
<dbReference type="InterPro" id="IPR038986">
    <property type="entry name" value="Clr2"/>
</dbReference>
<dbReference type="GO" id="GO:0070824">
    <property type="term" value="C:SHREC complex"/>
    <property type="evidence" value="ECO:0007669"/>
    <property type="project" value="InterPro"/>
</dbReference>
<reference evidence="3" key="2">
    <citation type="submission" date="2021-08" db="EMBL/GenBank/DDBJ databases">
        <authorList>
            <person name="Gostincar C."/>
            <person name="Sun X."/>
            <person name="Song Z."/>
            <person name="Gunde-Cimerman N."/>
        </authorList>
    </citation>
    <scope>NUCLEOTIDE SEQUENCE</scope>
    <source>
        <strain evidence="3">EXF-9298</strain>
    </source>
</reference>